<evidence type="ECO:0000313" key="1">
    <source>
        <dbReference type="EMBL" id="CAB1451034.1"/>
    </source>
</evidence>
<keyword evidence="2" id="KW-1185">Reference proteome</keyword>
<organism evidence="1 2">
    <name type="scientific">Pleuronectes platessa</name>
    <name type="common">European plaice</name>
    <dbReference type="NCBI Taxonomy" id="8262"/>
    <lineage>
        <taxon>Eukaryota</taxon>
        <taxon>Metazoa</taxon>
        <taxon>Chordata</taxon>
        <taxon>Craniata</taxon>
        <taxon>Vertebrata</taxon>
        <taxon>Euteleostomi</taxon>
        <taxon>Actinopterygii</taxon>
        <taxon>Neopterygii</taxon>
        <taxon>Teleostei</taxon>
        <taxon>Neoteleostei</taxon>
        <taxon>Acanthomorphata</taxon>
        <taxon>Carangaria</taxon>
        <taxon>Pleuronectiformes</taxon>
        <taxon>Pleuronectoidei</taxon>
        <taxon>Pleuronectidae</taxon>
        <taxon>Pleuronectes</taxon>
    </lineage>
</organism>
<name>A0A9N7Z6Z2_PLEPL</name>
<evidence type="ECO:0000313" key="2">
    <source>
        <dbReference type="Proteomes" id="UP001153269"/>
    </source>
</evidence>
<proteinExistence type="predicted"/>
<sequence>MTGWQQKDPVLTGSEATGFPYVCPRARQTKTDPRPDLHLFSSPSSYLPHFLTPGNGEELTSGLVASRACGPQVEAAGEPVLREDQQAAKRIERFHIPLESLKKMFEKPAVTDTACY</sequence>
<protein>
    <submittedName>
        <fullName evidence="1">Uncharacterized protein</fullName>
    </submittedName>
</protein>
<dbReference type="AlphaFoldDB" id="A0A9N7Z6Z2"/>
<reference evidence="1" key="1">
    <citation type="submission" date="2020-03" db="EMBL/GenBank/DDBJ databases">
        <authorList>
            <person name="Weist P."/>
        </authorList>
    </citation>
    <scope>NUCLEOTIDE SEQUENCE</scope>
</reference>
<gene>
    <name evidence="1" type="ORF">PLEPLA_LOCUS38727</name>
</gene>
<dbReference type="Proteomes" id="UP001153269">
    <property type="component" value="Unassembled WGS sequence"/>
</dbReference>
<dbReference type="EMBL" id="CADEAL010004074">
    <property type="protein sequence ID" value="CAB1451034.1"/>
    <property type="molecule type" value="Genomic_DNA"/>
</dbReference>
<accession>A0A9N7Z6Z2</accession>
<comment type="caution">
    <text evidence="1">The sequence shown here is derived from an EMBL/GenBank/DDBJ whole genome shotgun (WGS) entry which is preliminary data.</text>
</comment>